<feature type="transmembrane region" description="Helical" evidence="1">
    <location>
        <begin position="67"/>
        <end position="89"/>
    </location>
</feature>
<dbReference type="Proteomes" id="UP001139451">
    <property type="component" value="Unassembled WGS sequence"/>
</dbReference>
<gene>
    <name evidence="2" type="ORF">M9978_15470</name>
</gene>
<organism evidence="2 3">
    <name type="scientific">Sphingomonas tagetis</name>
    <dbReference type="NCBI Taxonomy" id="2949092"/>
    <lineage>
        <taxon>Bacteria</taxon>
        <taxon>Pseudomonadati</taxon>
        <taxon>Pseudomonadota</taxon>
        <taxon>Alphaproteobacteria</taxon>
        <taxon>Sphingomonadales</taxon>
        <taxon>Sphingomonadaceae</taxon>
        <taxon>Sphingomonas</taxon>
    </lineage>
</organism>
<feature type="transmembrane region" description="Helical" evidence="1">
    <location>
        <begin position="39"/>
        <end position="60"/>
    </location>
</feature>
<evidence type="ECO:0000313" key="2">
    <source>
        <dbReference type="EMBL" id="MCP3731824.1"/>
    </source>
</evidence>
<dbReference type="AlphaFoldDB" id="A0A9X2HQN1"/>
<keyword evidence="3" id="KW-1185">Reference proteome</keyword>
<sequence length="137" mass="14629">MTAALRRFLLPALVGAWLANLVVYWMLEAEGGATDWTSIGVLFAIILAGLLAAWPGFVLLRRLALPGIVTAILLIGLGAGIGVIAAYLIAMQIVPDNAGDYSRFGLAVGPIAALFWLILNFDALRPTRLRQTGDRRG</sequence>
<feature type="transmembrane region" description="Helical" evidence="1">
    <location>
        <begin position="7"/>
        <end position="27"/>
    </location>
</feature>
<keyword evidence="1" id="KW-1133">Transmembrane helix</keyword>
<accession>A0A9X2HQN1</accession>
<comment type="caution">
    <text evidence="2">The sequence shown here is derived from an EMBL/GenBank/DDBJ whole genome shotgun (WGS) entry which is preliminary data.</text>
</comment>
<dbReference type="EMBL" id="JAMLDX010000013">
    <property type="protein sequence ID" value="MCP3731824.1"/>
    <property type="molecule type" value="Genomic_DNA"/>
</dbReference>
<protein>
    <submittedName>
        <fullName evidence="2">Uncharacterized protein</fullName>
    </submittedName>
</protein>
<name>A0A9X2HQN1_9SPHN</name>
<keyword evidence="1" id="KW-0812">Transmembrane</keyword>
<feature type="transmembrane region" description="Helical" evidence="1">
    <location>
        <begin position="101"/>
        <end position="121"/>
    </location>
</feature>
<proteinExistence type="predicted"/>
<keyword evidence="1" id="KW-0472">Membrane</keyword>
<evidence type="ECO:0000313" key="3">
    <source>
        <dbReference type="Proteomes" id="UP001139451"/>
    </source>
</evidence>
<reference evidence="2" key="1">
    <citation type="submission" date="2022-05" db="EMBL/GenBank/DDBJ databases">
        <title>Sphingomonas sp. strain MG17 Genome sequencing and assembly.</title>
        <authorList>
            <person name="Kim I."/>
        </authorList>
    </citation>
    <scope>NUCLEOTIDE SEQUENCE</scope>
    <source>
        <strain evidence="2">MG17</strain>
    </source>
</reference>
<evidence type="ECO:0000256" key="1">
    <source>
        <dbReference type="SAM" id="Phobius"/>
    </source>
</evidence>